<dbReference type="AlphaFoldDB" id="A0A226HJ07"/>
<keyword evidence="2 8" id="KW-0813">Transport</keyword>
<feature type="chain" id="PRO_5012782102" evidence="10">
    <location>
        <begin position="21"/>
        <end position="989"/>
    </location>
</feature>
<dbReference type="InterPro" id="IPR036942">
    <property type="entry name" value="Beta-barrel_TonB_sf"/>
</dbReference>
<dbReference type="InterPro" id="IPR000531">
    <property type="entry name" value="Beta-barrel_TonB"/>
</dbReference>
<keyword evidence="4 8" id="KW-0812">Transmembrane</keyword>
<keyword evidence="7 8" id="KW-0998">Cell outer membrane</keyword>
<dbReference type="InterPro" id="IPR008969">
    <property type="entry name" value="CarboxyPept-like_regulatory"/>
</dbReference>
<evidence type="ECO:0000256" key="8">
    <source>
        <dbReference type="PROSITE-ProRule" id="PRU01360"/>
    </source>
</evidence>
<evidence type="ECO:0000256" key="3">
    <source>
        <dbReference type="ARBA" id="ARBA00022452"/>
    </source>
</evidence>
<feature type="domain" description="TonB-dependent receptor-like beta-barrel" evidence="11">
    <location>
        <begin position="402"/>
        <end position="943"/>
    </location>
</feature>
<dbReference type="Pfam" id="PF07715">
    <property type="entry name" value="Plug"/>
    <property type="match status" value="1"/>
</dbReference>
<comment type="caution">
    <text evidence="13">The sequence shown here is derived from an EMBL/GenBank/DDBJ whole genome shotgun (WGS) entry which is preliminary data.</text>
</comment>
<feature type="signal peptide" evidence="10">
    <location>
        <begin position="1"/>
        <end position="20"/>
    </location>
</feature>
<sequence>MKKFYALLILALGCMSYSYSQTSVSGIILSGTDKIPLPGVSVHLKGQAKGAVTTDFDGKFSIKSQQNAGIVVVSYVGFQTKEVSYSGQEKLTISLTEEVSTLNEVVVVGYGSQKRSDVTGAISSVKSESFNKGVVANAGQLIQGKVAGVNIVAASGEPGANQDIIIRGVGSLRSGTTPLYVVDGFALDNTTNGVASNPLNFINPQDIESIDVLKDASAAAIYGSRAANGVVVITTKKGSKGRTQINLSMTTGISTLANKVDVFSASDFRTQVGAINGKLLDGGANTDWQDQLTRTAISQNVNLSMSGGTDKSTYAASLGADNQEGVLRNSDLKRYSGRLNLTQKALDDKLNVAFNMTATKLENSRPDARTVVGNMLTMNPTDAPYVNGEPNVNLSNDVLNPFISESIYSDEANNNRILANISPSYEIVKGLTYKFNLGVDYSSSDRDIQVLPYRTATQTTLGSLNTVFTRNSNVLTENTLTYTFNKNAHNFTVLGGQSFQKTQVSQKGFNLRGFPTNGVEPKYQTQTASEPTTQSAFATENELQSFFGRVNYGYDNKYMLTATMRADGSSKFGKNNRYGYFPSVALGWNISKESFLSDSEVVNNLKLRASWGQTGSQEIPSKITKASYTESNTGNDTYPLDPSATDLSGYPYGSIYTRLANPDIQWEVSTQANVGLDFSLFNNRLSGTIDYFNKTTDNILLEVAPPDPIQPTAKYWTNIPNMEIVNNGIELALDYSSDKSKDFSYSIGGNISFTKNKVQNSPYQILTTGGAQGGGQSGATINGVLNGESIGSFYMYNFKGINAAGENDFADTNGDGEILDNDRIVAGSALPDYVYAFYLNFRYKNFDLGLNFNGVGGNKIYNHVAMTSFNRGSLANSFNTTDRASQFPNELSTNSNTVSTRYLEDGDFLRLNNATLGYNISPKTIGLDNVMDNLRLSLTGQNLFLITKYSGFDPEINTGTSVGDIQSFGIDYFSYPRSRTILLGLNVAF</sequence>
<evidence type="ECO:0000256" key="2">
    <source>
        <dbReference type="ARBA" id="ARBA00022448"/>
    </source>
</evidence>
<dbReference type="Pfam" id="PF13715">
    <property type="entry name" value="CarbopepD_reg_2"/>
    <property type="match status" value="1"/>
</dbReference>
<proteinExistence type="inferred from homology"/>
<comment type="similarity">
    <text evidence="8 9">Belongs to the TonB-dependent receptor family.</text>
</comment>
<dbReference type="Proteomes" id="UP000198345">
    <property type="component" value="Unassembled WGS sequence"/>
</dbReference>
<evidence type="ECO:0000259" key="11">
    <source>
        <dbReference type="Pfam" id="PF00593"/>
    </source>
</evidence>
<dbReference type="Gene3D" id="2.170.130.10">
    <property type="entry name" value="TonB-dependent receptor, plug domain"/>
    <property type="match status" value="1"/>
</dbReference>
<dbReference type="OrthoDB" id="9768177at2"/>
<protein>
    <submittedName>
        <fullName evidence="13">SusC/RagA family TonB-linked outer membrane protein</fullName>
    </submittedName>
</protein>
<gene>
    <name evidence="13" type="ORF">B0A66_05345</name>
</gene>
<evidence type="ECO:0000313" key="14">
    <source>
        <dbReference type="Proteomes" id="UP000198345"/>
    </source>
</evidence>
<dbReference type="FunFam" id="2.170.130.10:FF:000008">
    <property type="entry name" value="SusC/RagA family TonB-linked outer membrane protein"/>
    <property type="match status" value="1"/>
</dbReference>
<evidence type="ECO:0000313" key="13">
    <source>
        <dbReference type="EMBL" id="OXA94104.1"/>
    </source>
</evidence>
<dbReference type="GO" id="GO:0009279">
    <property type="term" value="C:cell outer membrane"/>
    <property type="evidence" value="ECO:0007669"/>
    <property type="project" value="UniProtKB-SubCell"/>
</dbReference>
<keyword evidence="6 8" id="KW-0472">Membrane</keyword>
<dbReference type="NCBIfam" id="TIGR04056">
    <property type="entry name" value="OMP_RagA_SusC"/>
    <property type="match status" value="1"/>
</dbReference>
<dbReference type="Gene3D" id="2.60.40.1120">
    <property type="entry name" value="Carboxypeptidase-like, regulatory domain"/>
    <property type="match status" value="1"/>
</dbReference>
<reference evidence="13 14" key="1">
    <citation type="submission" date="2016-11" db="EMBL/GenBank/DDBJ databases">
        <title>Whole genomes of Flavobacteriaceae.</title>
        <authorList>
            <person name="Stine C."/>
            <person name="Li C."/>
            <person name="Tadesse D."/>
        </authorList>
    </citation>
    <scope>NUCLEOTIDE SEQUENCE [LARGE SCALE GENOMIC DNA]</scope>
    <source>
        <strain evidence="13 14">DSM 18292</strain>
    </source>
</reference>
<evidence type="ECO:0000256" key="1">
    <source>
        <dbReference type="ARBA" id="ARBA00004571"/>
    </source>
</evidence>
<evidence type="ECO:0000256" key="9">
    <source>
        <dbReference type="RuleBase" id="RU003357"/>
    </source>
</evidence>
<dbReference type="InterPro" id="IPR039426">
    <property type="entry name" value="TonB-dep_rcpt-like"/>
</dbReference>
<keyword evidence="10" id="KW-0732">Signal</keyword>
<comment type="subcellular location">
    <subcellularLocation>
        <location evidence="1 8">Cell outer membrane</location>
        <topology evidence="1 8">Multi-pass membrane protein</topology>
    </subcellularLocation>
</comment>
<dbReference type="Gene3D" id="2.40.170.20">
    <property type="entry name" value="TonB-dependent receptor, beta-barrel domain"/>
    <property type="match status" value="1"/>
</dbReference>
<dbReference type="InterPro" id="IPR023997">
    <property type="entry name" value="TonB-dep_OMP_SusC/RagA_CS"/>
</dbReference>
<dbReference type="InterPro" id="IPR012910">
    <property type="entry name" value="Plug_dom"/>
</dbReference>
<evidence type="ECO:0000256" key="7">
    <source>
        <dbReference type="ARBA" id="ARBA00023237"/>
    </source>
</evidence>
<dbReference type="SUPFAM" id="SSF56935">
    <property type="entry name" value="Porins"/>
    <property type="match status" value="1"/>
</dbReference>
<feature type="domain" description="TonB-dependent receptor plug" evidence="12">
    <location>
        <begin position="115"/>
        <end position="230"/>
    </location>
</feature>
<dbReference type="EMBL" id="MUGW01000010">
    <property type="protein sequence ID" value="OXA94104.1"/>
    <property type="molecule type" value="Genomic_DNA"/>
</dbReference>
<accession>A0A226HJ07</accession>
<dbReference type="PROSITE" id="PS52016">
    <property type="entry name" value="TONB_DEPENDENT_REC_3"/>
    <property type="match status" value="1"/>
</dbReference>
<dbReference type="InterPro" id="IPR037066">
    <property type="entry name" value="Plug_dom_sf"/>
</dbReference>
<organism evidence="13 14">
    <name type="scientific">Flavobacterium hercynium</name>
    <dbReference type="NCBI Taxonomy" id="387094"/>
    <lineage>
        <taxon>Bacteria</taxon>
        <taxon>Pseudomonadati</taxon>
        <taxon>Bacteroidota</taxon>
        <taxon>Flavobacteriia</taxon>
        <taxon>Flavobacteriales</taxon>
        <taxon>Flavobacteriaceae</taxon>
        <taxon>Flavobacterium</taxon>
    </lineage>
</organism>
<name>A0A226HJ07_9FLAO</name>
<dbReference type="NCBIfam" id="TIGR04057">
    <property type="entry name" value="SusC_RagA_signa"/>
    <property type="match status" value="1"/>
</dbReference>
<evidence type="ECO:0000259" key="12">
    <source>
        <dbReference type="Pfam" id="PF07715"/>
    </source>
</evidence>
<keyword evidence="14" id="KW-1185">Reference proteome</keyword>
<keyword evidence="5 9" id="KW-0798">TonB box</keyword>
<dbReference type="Pfam" id="PF00593">
    <property type="entry name" value="TonB_dep_Rec_b-barrel"/>
    <property type="match status" value="1"/>
</dbReference>
<evidence type="ECO:0000256" key="4">
    <source>
        <dbReference type="ARBA" id="ARBA00022692"/>
    </source>
</evidence>
<keyword evidence="3 8" id="KW-1134">Transmembrane beta strand</keyword>
<evidence type="ECO:0000256" key="10">
    <source>
        <dbReference type="SAM" id="SignalP"/>
    </source>
</evidence>
<dbReference type="RefSeq" id="WP_089048826.1">
    <property type="nucleotide sequence ID" value="NZ_FXTV01000016.1"/>
</dbReference>
<dbReference type="SUPFAM" id="SSF49464">
    <property type="entry name" value="Carboxypeptidase regulatory domain-like"/>
    <property type="match status" value="1"/>
</dbReference>
<evidence type="ECO:0000256" key="5">
    <source>
        <dbReference type="ARBA" id="ARBA00023077"/>
    </source>
</evidence>
<dbReference type="InterPro" id="IPR023996">
    <property type="entry name" value="TonB-dep_OMP_SusC/RagA"/>
</dbReference>
<evidence type="ECO:0000256" key="6">
    <source>
        <dbReference type="ARBA" id="ARBA00023136"/>
    </source>
</evidence>